<keyword evidence="2 5" id="KW-1005">Bacterial flagellum biogenesis</keyword>
<keyword evidence="6" id="KW-0969">Cilium</keyword>
<dbReference type="HAMAP" id="MF_01185">
    <property type="entry name" value="FliW"/>
    <property type="match status" value="1"/>
</dbReference>
<keyword evidence="7" id="KW-1185">Reference proteome</keyword>
<keyword evidence="3 5" id="KW-0810">Translation regulation</keyword>
<evidence type="ECO:0000313" key="7">
    <source>
        <dbReference type="Proteomes" id="UP000199820"/>
    </source>
</evidence>
<organism evidence="6 7">
    <name type="scientific">[Clostridium] aminophilum</name>
    <dbReference type="NCBI Taxonomy" id="1526"/>
    <lineage>
        <taxon>Bacteria</taxon>
        <taxon>Bacillati</taxon>
        <taxon>Bacillota</taxon>
        <taxon>Clostridia</taxon>
        <taxon>Lachnospirales</taxon>
        <taxon>Lachnospiraceae</taxon>
    </lineage>
</organism>
<accession>A0A1I0FUU5</accession>
<dbReference type="InterPro" id="IPR003775">
    <property type="entry name" value="Flagellar_assembly_factor_FliW"/>
</dbReference>
<dbReference type="Pfam" id="PF02623">
    <property type="entry name" value="FliW"/>
    <property type="match status" value="1"/>
</dbReference>
<comment type="similarity">
    <text evidence="5">Belongs to the FliW family.</text>
</comment>
<dbReference type="PANTHER" id="PTHR39190:SF1">
    <property type="entry name" value="FLAGELLAR ASSEMBLY FACTOR FLIW"/>
    <property type="match status" value="1"/>
</dbReference>
<evidence type="ECO:0000256" key="1">
    <source>
        <dbReference type="ARBA" id="ARBA00022490"/>
    </source>
</evidence>
<comment type="subcellular location">
    <subcellularLocation>
        <location evidence="5">Cytoplasm</location>
    </subcellularLocation>
</comment>
<evidence type="ECO:0000313" key="6">
    <source>
        <dbReference type="EMBL" id="SET62287.1"/>
    </source>
</evidence>
<evidence type="ECO:0000256" key="3">
    <source>
        <dbReference type="ARBA" id="ARBA00022845"/>
    </source>
</evidence>
<evidence type="ECO:0000256" key="4">
    <source>
        <dbReference type="ARBA" id="ARBA00023186"/>
    </source>
</evidence>
<dbReference type="Proteomes" id="UP000199820">
    <property type="component" value="Unassembled WGS sequence"/>
</dbReference>
<evidence type="ECO:0000256" key="5">
    <source>
        <dbReference type="HAMAP-Rule" id="MF_01185"/>
    </source>
</evidence>
<dbReference type="GO" id="GO:0044780">
    <property type="term" value="P:bacterial-type flagellum assembly"/>
    <property type="evidence" value="ECO:0007669"/>
    <property type="project" value="UniProtKB-UniRule"/>
</dbReference>
<dbReference type="SUPFAM" id="SSF141457">
    <property type="entry name" value="BH3618-like"/>
    <property type="match status" value="1"/>
</dbReference>
<dbReference type="Gene3D" id="2.30.290.10">
    <property type="entry name" value="BH3618-like"/>
    <property type="match status" value="1"/>
</dbReference>
<reference evidence="6 7" key="1">
    <citation type="submission" date="2016-10" db="EMBL/GenBank/DDBJ databases">
        <authorList>
            <person name="de Groot N.N."/>
        </authorList>
    </citation>
    <scope>NUCLEOTIDE SEQUENCE [LARGE SCALE GENOMIC DNA]</scope>
    <source>
        <strain evidence="6 7">KH1P1</strain>
    </source>
</reference>
<dbReference type="OrthoDB" id="9801235at2"/>
<dbReference type="AlphaFoldDB" id="A0A1I0FUU5"/>
<dbReference type="RefSeq" id="WP_074649747.1">
    <property type="nucleotide sequence ID" value="NZ_FOIL01000028.1"/>
</dbReference>
<keyword evidence="6" id="KW-0966">Cell projection</keyword>
<keyword evidence="4 5" id="KW-0143">Chaperone</keyword>
<dbReference type="GO" id="GO:0005737">
    <property type="term" value="C:cytoplasm"/>
    <property type="evidence" value="ECO:0007669"/>
    <property type="project" value="UniProtKB-SubCell"/>
</dbReference>
<comment type="subunit">
    <text evidence="5">Interacts with translational regulator CsrA and flagellin(s).</text>
</comment>
<gene>
    <name evidence="5" type="primary">fliW</name>
    <name evidence="6" type="ORF">SAMN04487771_102828</name>
</gene>
<dbReference type="GO" id="GO:0006417">
    <property type="term" value="P:regulation of translation"/>
    <property type="evidence" value="ECO:0007669"/>
    <property type="project" value="UniProtKB-KW"/>
</dbReference>
<keyword evidence="6" id="KW-0282">Flagellum</keyword>
<proteinExistence type="inferred from homology"/>
<sequence>MLTLKTRDYGTVEYEESDVLSFPDGLFGFTECKHFIPLCLEEGEDNSILLLQSIEMPEIAFVVINPFVLEPDYAPVLRHEELNYLQVSSENELSFYVICVLHEDYLDNTVNLKCPIILNPATRTGMQVILSDSPYEFRHRVGDFSALLENK</sequence>
<evidence type="ECO:0000256" key="2">
    <source>
        <dbReference type="ARBA" id="ARBA00022795"/>
    </source>
</evidence>
<dbReference type="EMBL" id="FOIL01000028">
    <property type="protein sequence ID" value="SET62287.1"/>
    <property type="molecule type" value="Genomic_DNA"/>
</dbReference>
<dbReference type="PANTHER" id="PTHR39190">
    <property type="entry name" value="FLAGELLAR ASSEMBLY FACTOR FLIW"/>
    <property type="match status" value="1"/>
</dbReference>
<dbReference type="STRING" id="1526.SAMN02910262_02170"/>
<dbReference type="eggNOG" id="COG1699">
    <property type="taxonomic scope" value="Bacteria"/>
</dbReference>
<dbReference type="InterPro" id="IPR024046">
    <property type="entry name" value="Flagellar_assmbl_FliW_dom_sf"/>
</dbReference>
<name>A0A1I0FUU5_9FIRM</name>
<protein>
    <recommendedName>
        <fullName evidence="5">Flagellar assembly factor FliW</fullName>
    </recommendedName>
</protein>
<comment type="function">
    <text evidence="5">Acts as an anti-CsrA protein, binds CsrA and prevents it from repressing translation of its target genes, one of which is flagellin. Binds to flagellin and participates in the assembly of the flagellum.</text>
</comment>
<keyword evidence="1 5" id="KW-0963">Cytoplasm</keyword>